<feature type="compositionally biased region" description="Polar residues" evidence="1">
    <location>
        <begin position="30"/>
        <end position="52"/>
    </location>
</feature>
<feature type="compositionally biased region" description="Polar residues" evidence="1">
    <location>
        <begin position="9"/>
        <end position="18"/>
    </location>
</feature>
<feature type="region of interest" description="Disordered" evidence="1">
    <location>
        <begin position="486"/>
        <end position="505"/>
    </location>
</feature>
<feature type="region of interest" description="Disordered" evidence="1">
    <location>
        <begin position="700"/>
        <end position="792"/>
    </location>
</feature>
<feature type="compositionally biased region" description="Basic residues" evidence="1">
    <location>
        <begin position="99"/>
        <end position="109"/>
    </location>
</feature>
<dbReference type="EMBL" id="JBBXMP010000039">
    <property type="protein sequence ID" value="KAL0066087.1"/>
    <property type="molecule type" value="Genomic_DNA"/>
</dbReference>
<feature type="compositionally biased region" description="Acidic residues" evidence="1">
    <location>
        <begin position="319"/>
        <end position="337"/>
    </location>
</feature>
<evidence type="ECO:0000313" key="3">
    <source>
        <dbReference type="Proteomes" id="UP001437256"/>
    </source>
</evidence>
<feature type="compositionally biased region" description="Basic and acidic residues" evidence="1">
    <location>
        <begin position="765"/>
        <end position="775"/>
    </location>
</feature>
<keyword evidence="3" id="KW-1185">Reference proteome</keyword>
<feature type="compositionally biased region" description="Basic and acidic residues" evidence="1">
    <location>
        <begin position="413"/>
        <end position="424"/>
    </location>
</feature>
<name>A0ABR3A0J8_9AGAR</name>
<feature type="region of interest" description="Disordered" evidence="1">
    <location>
        <begin position="607"/>
        <end position="632"/>
    </location>
</feature>
<protein>
    <submittedName>
        <fullName evidence="2">Uncharacterized protein</fullName>
    </submittedName>
</protein>
<proteinExistence type="predicted"/>
<feature type="region of interest" description="Disordered" evidence="1">
    <location>
        <begin position="450"/>
        <end position="474"/>
    </location>
</feature>
<feature type="region of interest" description="Disordered" evidence="1">
    <location>
        <begin position="317"/>
        <end position="428"/>
    </location>
</feature>
<feature type="compositionally biased region" description="Polar residues" evidence="1">
    <location>
        <begin position="338"/>
        <end position="355"/>
    </location>
</feature>
<comment type="caution">
    <text evidence="2">The sequence shown here is derived from an EMBL/GenBank/DDBJ whole genome shotgun (WGS) entry which is preliminary data.</text>
</comment>
<evidence type="ECO:0000313" key="2">
    <source>
        <dbReference type="EMBL" id="KAL0066087.1"/>
    </source>
</evidence>
<gene>
    <name evidence="2" type="ORF">AAF712_006918</name>
</gene>
<sequence length="820" mass="86393">MSTGKLKRNISNDPQNDATSKKPKIRRPQPLQSKFPSHSYETPHPTSQSQSEVYKLPSSVGEPVSPSDFSPVPKKAVRKIGSTNLKENAGKSPFAKERFNKKKYGKNKSQKGTSRALESPFIPSSPASGGVDVDDEPNENAKTGKRGLSDTGYDPNVLGLGTGIARTQESPIKARRPSAPTPPRRSEWKLVQNNNASAVDLGLVDTGGGGLAQDFNEQERVGFGFQRDPNHSINFNRPPSQLSLYDYNRTLTYESSPHQDGFFAGIRDESTPFKLPSLFNPPSIAQAQAQAQVFHRPVLGGSVSSASMLLSRDLGDVVSDTDTDSDSCGWDSDEDMDQGNTRNGTHGDSNFQSLKLASRTRARSSDGSGYATPSAEDSEDDENDSQRSPWVEDSLISAPDTRDWRAPAQKRGYMHDIKSEKDVEPAGGEDLESALGSIFDSLIIDDGTTVEESKQRSPSGSHIPGARQLPPLTRADIPHATILRTRSLGDSNDLPTSPATATNAAPAVVAAPPLALTRRTRSGTVVAATSSIPALAPALPVISGVFRRTRSGTVVSGKVEKLGVGTATDGLASGNHAIPTTASTSSLPPRRTRSGTVVLATAVSASSERDKVAPNGSNTGTGLFGTRRTRSGNIQVPPSLSLVGEAAGQAPSLAPALPARRSRSGSIAALANTVGAKLASLPLPGTGMLHRARSGTVVKAPTLPSVENPPSRETGANDVEMDDGVVGGRSCAGDGDGGRGDGPRSSPDQLDFFARMLPDSPHMTGVRERGTEPRIRRGGPRSGMALGKGKSKSRLVAADAMDIDGDAELSDDPLLLKPKV</sequence>
<reference evidence="2 3" key="1">
    <citation type="submission" date="2024-05" db="EMBL/GenBank/DDBJ databases">
        <title>A draft genome resource for the thread blight pathogen Marasmius tenuissimus strain MS-2.</title>
        <authorList>
            <person name="Yulfo-Soto G.E."/>
            <person name="Baruah I.K."/>
            <person name="Amoako-Attah I."/>
            <person name="Bukari Y."/>
            <person name="Meinhardt L.W."/>
            <person name="Bailey B.A."/>
            <person name="Cohen S.P."/>
        </authorList>
    </citation>
    <scope>NUCLEOTIDE SEQUENCE [LARGE SCALE GENOMIC DNA]</scope>
    <source>
        <strain evidence="2 3">MS-2</strain>
    </source>
</reference>
<feature type="region of interest" description="Disordered" evidence="1">
    <location>
        <begin position="567"/>
        <end position="593"/>
    </location>
</feature>
<feature type="compositionally biased region" description="Low complexity" evidence="1">
    <location>
        <begin position="494"/>
        <end position="505"/>
    </location>
</feature>
<evidence type="ECO:0000256" key="1">
    <source>
        <dbReference type="SAM" id="MobiDB-lite"/>
    </source>
</evidence>
<accession>A0ABR3A0J8</accession>
<dbReference type="Proteomes" id="UP001437256">
    <property type="component" value="Unassembled WGS sequence"/>
</dbReference>
<feature type="compositionally biased region" description="Low complexity" evidence="1">
    <location>
        <begin position="579"/>
        <end position="589"/>
    </location>
</feature>
<feature type="region of interest" description="Disordered" evidence="1">
    <location>
        <begin position="1"/>
        <end position="192"/>
    </location>
</feature>
<organism evidence="2 3">
    <name type="scientific">Marasmius tenuissimus</name>
    <dbReference type="NCBI Taxonomy" id="585030"/>
    <lineage>
        <taxon>Eukaryota</taxon>
        <taxon>Fungi</taxon>
        <taxon>Dikarya</taxon>
        <taxon>Basidiomycota</taxon>
        <taxon>Agaricomycotina</taxon>
        <taxon>Agaricomycetes</taxon>
        <taxon>Agaricomycetidae</taxon>
        <taxon>Agaricales</taxon>
        <taxon>Marasmiineae</taxon>
        <taxon>Marasmiaceae</taxon>
        <taxon>Marasmius</taxon>
    </lineage>
</organism>